<feature type="compositionally biased region" description="Low complexity" evidence="1">
    <location>
        <begin position="49"/>
        <end position="76"/>
    </location>
</feature>
<name>A0A6A6ZQI8_9PLEO</name>
<evidence type="ECO:0000313" key="2">
    <source>
        <dbReference type="EMBL" id="KAF2823371.1"/>
    </source>
</evidence>
<dbReference type="EMBL" id="MU006232">
    <property type="protein sequence ID" value="KAF2823371.1"/>
    <property type="molecule type" value="Genomic_DNA"/>
</dbReference>
<dbReference type="AlphaFoldDB" id="A0A6A6ZQI8"/>
<accession>A0A6A6ZQI8</accession>
<sequence length="146" mass="15686">MTYLPNQTPSSFKTGSKTQSSHQLMMGLQNKGYLPKLQTPRAKTHRRSSLSPLPTRTLSTAHATTATTAAFPSSSANPRSLDPSRRPTPLAHTHPHPLPHEGLQPLVSHLLTASAHTTPIESHRLLPSLPAASVTRESLGCPGVRV</sequence>
<reference evidence="2" key="1">
    <citation type="journal article" date="2020" name="Stud. Mycol.">
        <title>101 Dothideomycetes genomes: a test case for predicting lifestyles and emergence of pathogens.</title>
        <authorList>
            <person name="Haridas S."/>
            <person name="Albert R."/>
            <person name="Binder M."/>
            <person name="Bloem J."/>
            <person name="Labutti K."/>
            <person name="Salamov A."/>
            <person name="Andreopoulos B."/>
            <person name="Baker S."/>
            <person name="Barry K."/>
            <person name="Bills G."/>
            <person name="Bluhm B."/>
            <person name="Cannon C."/>
            <person name="Castanera R."/>
            <person name="Culley D."/>
            <person name="Daum C."/>
            <person name="Ezra D."/>
            <person name="Gonzalez J."/>
            <person name="Henrissat B."/>
            <person name="Kuo A."/>
            <person name="Liang C."/>
            <person name="Lipzen A."/>
            <person name="Lutzoni F."/>
            <person name="Magnuson J."/>
            <person name="Mondo S."/>
            <person name="Nolan M."/>
            <person name="Ohm R."/>
            <person name="Pangilinan J."/>
            <person name="Park H.-J."/>
            <person name="Ramirez L."/>
            <person name="Alfaro M."/>
            <person name="Sun H."/>
            <person name="Tritt A."/>
            <person name="Yoshinaga Y."/>
            <person name="Zwiers L.-H."/>
            <person name="Turgeon B."/>
            <person name="Goodwin S."/>
            <person name="Spatafora J."/>
            <person name="Crous P."/>
            <person name="Grigoriev I."/>
        </authorList>
    </citation>
    <scope>NUCLEOTIDE SEQUENCE</scope>
    <source>
        <strain evidence="2">CBS 113818</strain>
    </source>
</reference>
<dbReference type="Proteomes" id="UP000799424">
    <property type="component" value="Unassembled WGS sequence"/>
</dbReference>
<feature type="region of interest" description="Disordered" evidence="1">
    <location>
        <begin position="1"/>
        <end position="101"/>
    </location>
</feature>
<feature type="compositionally biased region" description="Polar residues" evidence="1">
    <location>
        <begin position="1"/>
        <end position="23"/>
    </location>
</feature>
<evidence type="ECO:0000256" key="1">
    <source>
        <dbReference type="SAM" id="MobiDB-lite"/>
    </source>
</evidence>
<keyword evidence="3" id="KW-1185">Reference proteome</keyword>
<gene>
    <name evidence="2" type="ORF">CC86DRAFT_66586</name>
</gene>
<protein>
    <submittedName>
        <fullName evidence="2">Uncharacterized protein</fullName>
    </submittedName>
</protein>
<proteinExistence type="predicted"/>
<evidence type="ECO:0000313" key="3">
    <source>
        <dbReference type="Proteomes" id="UP000799424"/>
    </source>
</evidence>
<organism evidence="2 3">
    <name type="scientific">Ophiobolus disseminans</name>
    <dbReference type="NCBI Taxonomy" id="1469910"/>
    <lineage>
        <taxon>Eukaryota</taxon>
        <taxon>Fungi</taxon>
        <taxon>Dikarya</taxon>
        <taxon>Ascomycota</taxon>
        <taxon>Pezizomycotina</taxon>
        <taxon>Dothideomycetes</taxon>
        <taxon>Pleosporomycetidae</taxon>
        <taxon>Pleosporales</taxon>
        <taxon>Pleosporineae</taxon>
        <taxon>Phaeosphaeriaceae</taxon>
        <taxon>Ophiobolus</taxon>
    </lineage>
</organism>